<sequence length="446" mass="50260">MISYQLLAEQALAEGVQKVAAGTVVRDPQGRLLMLRRTQDDVLPGLWDYPAGGLNDGEDPRDGAIRELAEETGIHCPDIEYVRALDFINTRGRLTRQFVFTCTVPDDTAVTLSEHDAHGWFHPDELPPTSDGYREVITWLTHRLAAGWQPASHYLATIDRPMTWACFLVRDHEGRVLGMRNAVDTERWDWPGGNSEPGESPFETALREAREEIGLDLLAENPDPVGRQRLIAVIHQQADHIRPVASIGWVFDGGTLTGEQQTRIVLDPAEHCEHRFETDYTWRHYKTPKEYRQDLQVLRAARSGRVLYIERPTPPEQDFEGVVVFVTTPDGELLLHHRDEKEGIAWPGHRTPIGGWREDDETPPETATREVFEEAGITITDVRELPGPRHERVSAMTRVLHAVYTGPKDAIRLGDEGVGIAWVPFAEVTALRTPPYVAHYLDQIGA</sequence>
<comment type="cofactor">
    <cofactor evidence="1">
        <name>Mg(2+)</name>
        <dbReference type="ChEBI" id="CHEBI:18420"/>
    </cofactor>
</comment>
<dbReference type="RefSeq" id="WP_369185383.1">
    <property type="nucleotide sequence ID" value="NZ_CP163445.1"/>
</dbReference>
<feature type="domain" description="Nudix hydrolase" evidence="3">
    <location>
        <begin position="159"/>
        <end position="308"/>
    </location>
</feature>
<dbReference type="PANTHER" id="PTHR43046">
    <property type="entry name" value="GDP-MANNOSE MANNOSYL HYDROLASE"/>
    <property type="match status" value="1"/>
</dbReference>
<dbReference type="Gene3D" id="3.90.79.10">
    <property type="entry name" value="Nucleoside Triphosphate Pyrophosphohydrolase"/>
    <property type="match status" value="3"/>
</dbReference>
<evidence type="ECO:0000256" key="1">
    <source>
        <dbReference type="ARBA" id="ARBA00001946"/>
    </source>
</evidence>
<feature type="domain" description="Nudix hydrolase" evidence="3">
    <location>
        <begin position="16"/>
        <end position="146"/>
    </location>
</feature>
<name>A0AB39TVF1_9ACTN</name>
<dbReference type="EMBL" id="CP163445">
    <property type="protein sequence ID" value="XDQ83206.1"/>
    <property type="molecule type" value="Genomic_DNA"/>
</dbReference>
<evidence type="ECO:0000256" key="2">
    <source>
        <dbReference type="ARBA" id="ARBA00022801"/>
    </source>
</evidence>
<proteinExistence type="predicted"/>
<feature type="domain" description="Nudix hydrolase" evidence="3">
    <location>
        <begin position="315"/>
        <end position="446"/>
    </location>
</feature>
<accession>A0AB39TVF1</accession>
<dbReference type="InterPro" id="IPR015797">
    <property type="entry name" value="NUDIX_hydrolase-like_dom_sf"/>
</dbReference>
<dbReference type="GO" id="GO:0016787">
    <property type="term" value="F:hydrolase activity"/>
    <property type="evidence" value="ECO:0007669"/>
    <property type="project" value="UniProtKB-KW"/>
</dbReference>
<dbReference type="PROSITE" id="PS51462">
    <property type="entry name" value="NUDIX"/>
    <property type="match status" value="3"/>
</dbReference>
<protein>
    <submittedName>
        <fullName evidence="4">NUDIX domain-containing protein</fullName>
    </submittedName>
</protein>
<dbReference type="InterPro" id="IPR020084">
    <property type="entry name" value="NUDIX_hydrolase_CS"/>
</dbReference>
<dbReference type="PANTHER" id="PTHR43046:SF14">
    <property type="entry name" value="MUTT_NUDIX FAMILY PROTEIN"/>
    <property type="match status" value="1"/>
</dbReference>
<reference evidence="4" key="1">
    <citation type="submission" date="2024-07" db="EMBL/GenBank/DDBJ databases">
        <authorList>
            <person name="Yu S.T."/>
        </authorList>
    </citation>
    <scope>NUCLEOTIDE SEQUENCE</scope>
    <source>
        <strain evidence="4">Y1</strain>
    </source>
</reference>
<dbReference type="PROSITE" id="PS00893">
    <property type="entry name" value="NUDIX_BOX"/>
    <property type="match status" value="3"/>
</dbReference>
<dbReference type="InterPro" id="IPR000086">
    <property type="entry name" value="NUDIX_hydrolase_dom"/>
</dbReference>
<gene>
    <name evidence="4" type="ORF">AB2U05_34220</name>
</gene>
<organism evidence="4">
    <name type="scientific">Streptomyces sp. Y1</name>
    <dbReference type="NCBI Taxonomy" id="3238634"/>
    <lineage>
        <taxon>Bacteria</taxon>
        <taxon>Bacillati</taxon>
        <taxon>Actinomycetota</taxon>
        <taxon>Actinomycetes</taxon>
        <taxon>Kitasatosporales</taxon>
        <taxon>Streptomycetaceae</taxon>
        <taxon>Streptomyces</taxon>
    </lineage>
</organism>
<dbReference type="SUPFAM" id="SSF55811">
    <property type="entry name" value="Nudix"/>
    <property type="match status" value="3"/>
</dbReference>
<dbReference type="CDD" id="cd02883">
    <property type="entry name" value="NUDIX_Hydrolase"/>
    <property type="match status" value="1"/>
</dbReference>
<keyword evidence="2" id="KW-0378">Hydrolase</keyword>
<dbReference type="Pfam" id="PF00293">
    <property type="entry name" value="NUDIX"/>
    <property type="match status" value="3"/>
</dbReference>
<dbReference type="AlphaFoldDB" id="A0AB39TVF1"/>
<evidence type="ECO:0000313" key="4">
    <source>
        <dbReference type="EMBL" id="XDQ83206.1"/>
    </source>
</evidence>
<evidence type="ECO:0000259" key="3">
    <source>
        <dbReference type="PROSITE" id="PS51462"/>
    </source>
</evidence>